<dbReference type="PANTHER" id="PTHR43008:SF13">
    <property type="entry name" value="L-XYLULOSE REDUCTASE-RELATED"/>
    <property type="match status" value="1"/>
</dbReference>
<dbReference type="SUPFAM" id="SSF51735">
    <property type="entry name" value="NAD(P)-binding Rossmann-fold domains"/>
    <property type="match status" value="1"/>
</dbReference>
<protein>
    <submittedName>
        <fullName evidence="4">Sorbitol utilization protein sou2</fullName>
    </submittedName>
</protein>
<dbReference type="PRINTS" id="PR00080">
    <property type="entry name" value="SDRFAMILY"/>
</dbReference>
<dbReference type="PANTHER" id="PTHR43008">
    <property type="entry name" value="BENZIL REDUCTASE"/>
    <property type="match status" value="1"/>
</dbReference>
<dbReference type="GO" id="GO:0050085">
    <property type="term" value="F:mannitol 2-dehydrogenase (NADP+) activity"/>
    <property type="evidence" value="ECO:0007669"/>
    <property type="project" value="UniProtKB-ARBA"/>
</dbReference>
<dbReference type="EMBL" id="LN483249">
    <property type="protein sequence ID" value="CDZ97744.1"/>
    <property type="molecule type" value="Genomic_DNA"/>
</dbReference>
<dbReference type="Pfam" id="PF13561">
    <property type="entry name" value="adh_short_C2"/>
    <property type="match status" value="1"/>
</dbReference>
<keyword evidence="2" id="KW-0521">NADP</keyword>
<dbReference type="Gene3D" id="3.40.50.720">
    <property type="entry name" value="NAD(P)-binding Rossmann-like Domain"/>
    <property type="match status" value="1"/>
</dbReference>
<dbReference type="GO" id="GO:0044281">
    <property type="term" value="P:small molecule metabolic process"/>
    <property type="evidence" value="ECO:0007669"/>
    <property type="project" value="UniProtKB-ARBA"/>
</dbReference>
<reference evidence="4" key="1">
    <citation type="submission" date="2014-08" db="EMBL/GenBank/DDBJ databases">
        <authorList>
            <person name="Sharma Rahul"/>
            <person name="Thines Marco"/>
        </authorList>
    </citation>
    <scope>NUCLEOTIDE SEQUENCE</scope>
</reference>
<organism evidence="4">
    <name type="scientific">Phaffia rhodozyma</name>
    <name type="common">Yeast</name>
    <name type="synonym">Xanthophyllomyces dendrorhous</name>
    <dbReference type="NCBI Taxonomy" id="264483"/>
    <lineage>
        <taxon>Eukaryota</taxon>
        <taxon>Fungi</taxon>
        <taxon>Dikarya</taxon>
        <taxon>Basidiomycota</taxon>
        <taxon>Agaricomycotina</taxon>
        <taxon>Tremellomycetes</taxon>
        <taxon>Cystofilobasidiales</taxon>
        <taxon>Mrakiaceae</taxon>
        <taxon>Phaffia</taxon>
    </lineage>
</organism>
<dbReference type="AlphaFoldDB" id="A0A0F7SK71"/>
<dbReference type="InterPro" id="IPR036291">
    <property type="entry name" value="NAD(P)-bd_dom_sf"/>
</dbReference>
<evidence type="ECO:0000256" key="1">
    <source>
        <dbReference type="ARBA" id="ARBA00006484"/>
    </source>
</evidence>
<proteinExistence type="inferred from homology"/>
<dbReference type="PRINTS" id="PR00081">
    <property type="entry name" value="GDHRDH"/>
</dbReference>
<comment type="similarity">
    <text evidence="1">Belongs to the short-chain dehydrogenases/reductases (SDR) family.</text>
</comment>
<name>A0A0F7SK71_PHARH</name>
<keyword evidence="3" id="KW-0560">Oxidoreductase</keyword>
<evidence type="ECO:0000313" key="4">
    <source>
        <dbReference type="EMBL" id="CDZ97744.1"/>
    </source>
</evidence>
<evidence type="ECO:0000256" key="2">
    <source>
        <dbReference type="ARBA" id="ARBA00022857"/>
    </source>
</evidence>
<dbReference type="GO" id="GO:0050664">
    <property type="term" value="F:oxidoreductase activity, acting on NAD(P)H, oxygen as acceptor"/>
    <property type="evidence" value="ECO:0007669"/>
    <property type="project" value="TreeGrafter"/>
</dbReference>
<sequence>MTDRTTSDYQRKPDPVQSYSVKDLFSLKGKTAIISGGGSGIGLAVSQGYAESGANVAIIYNSSPSAIDRAKEISEEYGVRVEAYKCNVGDYDSIKETFAKIAKDFGQYDIVVANSGVQQTTPALVMSPKQYRDIMDVNLDGVFFQCQIAGQYFKENKIEGNIIVTASMSGHIVNVPQSQSIYNAAKAGCIHLVRSLAVEYSAFNVRVNSISPGYINTPASGDYDAMKPVWYEKTPMGRDSDTREMKGVYIFLASSASSYVTGTDIIIDGGYCCL</sequence>
<accession>A0A0F7SK71</accession>
<dbReference type="InterPro" id="IPR002347">
    <property type="entry name" value="SDR_fam"/>
</dbReference>
<dbReference type="FunFam" id="3.40.50.720:FF:000090">
    <property type="entry name" value="NADP-dependent mannitol dehydrogenase"/>
    <property type="match status" value="1"/>
</dbReference>
<dbReference type="GO" id="GO:0005975">
    <property type="term" value="P:carbohydrate metabolic process"/>
    <property type="evidence" value="ECO:0007669"/>
    <property type="project" value="UniProtKB-ARBA"/>
</dbReference>
<evidence type="ECO:0000256" key="3">
    <source>
        <dbReference type="ARBA" id="ARBA00023002"/>
    </source>
</evidence>